<dbReference type="Proteomes" id="UP000748531">
    <property type="component" value="Unassembled WGS sequence"/>
</dbReference>
<sequence length="231" mass="25310">MNNLLTGKHQRCSDSASSYPTRSTTRISASLGDLSSSILNSYPKPPEDEPTSFKNQRSTKSAAFHLPLSFTWSALTVIGATCLGIGLGFVFAWLFIRTRSRCSTKSSTRLNTNHFVSGPHVYLARDDQLHFDLTTNQVMAEPFDRVSALSFPVNSPSSIKNLLSSPSNPVPSFIADMSSSPLSTGQVYKRGDKNLASICLNNDLTTNFDGKQSRSQETNLEKNVFHVSVHS</sequence>
<keyword evidence="4" id="KW-1185">Reference proteome</keyword>
<dbReference type="OrthoDB" id="6265317at2759"/>
<evidence type="ECO:0000313" key="3">
    <source>
        <dbReference type="EMBL" id="KAF5404106.1"/>
    </source>
</evidence>
<dbReference type="EMBL" id="LUCH01000882">
    <property type="protein sequence ID" value="KAF5404106.1"/>
    <property type="molecule type" value="Genomic_DNA"/>
</dbReference>
<feature type="transmembrane region" description="Helical" evidence="2">
    <location>
        <begin position="70"/>
        <end position="96"/>
    </location>
</feature>
<evidence type="ECO:0000313" key="4">
    <source>
        <dbReference type="Proteomes" id="UP000748531"/>
    </source>
</evidence>
<reference evidence="3" key="1">
    <citation type="submission" date="2019-05" db="EMBL/GenBank/DDBJ databases">
        <title>Annotation for the trematode Paragonimus heterotremus.</title>
        <authorList>
            <person name="Choi Y.-J."/>
        </authorList>
    </citation>
    <scope>NUCLEOTIDE SEQUENCE</scope>
    <source>
        <strain evidence="3">LC</strain>
    </source>
</reference>
<organism evidence="3 4">
    <name type="scientific">Paragonimus heterotremus</name>
    <dbReference type="NCBI Taxonomy" id="100268"/>
    <lineage>
        <taxon>Eukaryota</taxon>
        <taxon>Metazoa</taxon>
        <taxon>Spiralia</taxon>
        <taxon>Lophotrochozoa</taxon>
        <taxon>Platyhelminthes</taxon>
        <taxon>Trematoda</taxon>
        <taxon>Digenea</taxon>
        <taxon>Plagiorchiida</taxon>
        <taxon>Troglotremata</taxon>
        <taxon>Troglotrematidae</taxon>
        <taxon>Paragonimus</taxon>
    </lineage>
</organism>
<evidence type="ECO:0000256" key="1">
    <source>
        <dbReference type="SAM" id="MobiDB-lite"/>
    </source>
</evidence>
<gene>
    <name evidence="3" type="ORF">PHET_02590</name>
</gene>
<name>A0A8J4WJT9_9TREM</name>
<keyword evidence="2" id="KW-0472">Membrane</keyword>
<keyword evidence="2" id="KW-1133">Transmembrane helix</keyword>
<comment type="caution">
    <text evidence="3">The sequence shown here is derived from an EMBL/GenBank/DDBJ whole genome shotgun (WGS) entry which is preliminary data.</text>
</comment>
<feature type="region of interest" description="Disordered" evidence="1">
    <location>
        <begin position="1"/>
        <end position="24"/>
    </location>
</feature>
<feature type="compositionally biased region" description="Polar residues" evidence="1">
    <location>
        <begin position="13"/>
        <end position="24"/>
    </location>
</feature>
<keyword evidence="2" id="KW-0812">Transmembrane</keyword>
<protein>
    <submittedName>
        <fullName evidence="3">Uncharacterized protein</fullName>
    </submittedName>
</protein>
<evidence type="ECO:0000256" key="2">
    <source>
        <dbReference type="SAM" id="Phobius"/>
    </source>
</evidence>
<dbReference type="AlphaFoldDB" id="A0A8J4WJT9"/>
<proteinExistence type="predicted"/>
<accession>A0A8J4WJT9</accession>